<keyword evidence="15" id="KW-0456">Lyase</keyword>
<evidence type="ECO:0000256" key="4">
    <source>
        <dbReference type="ARBA" id="ARBA00012417"/>
    </source>
</evidence>
<dbReference type="InterPro" id="IPR029398">
    <property type="entry name" value="PolB_thumb"/>
</dbReference>
<dbReference type="InterPro" id="IPR018944">
    <property type="entry name" value="DNA_pol_lambd_fingers_domain"/>
</dbReference>
<dbReference type="SUPFAM" id="SSF81301">
    <property type="entry name" value="Nucleotidyltransferase"/>
    <property type="match status" value="1"/>
</dbReference>
<evidence type="ECO:0000256" key="14">
    <source>
        <dbReference type="ARBA" id="ARBA00023204"/>
    </source>
</evidence>
<evidence type="ECO:0000256" key="11">
    <source>
        <dbReference type="ARBA" id="ARBA00022763"/>
    </source>
</evidence>
<dbReference type="PANTHER" id="PTHR11276:SF28">
    <property type="entry name" value="DNA POLYMERASE LAMBDA"/>
    <property type="match status" value="1"/>
</dbReference>
<dbReference type="InterPro" id="IPR001357">
    <property type="entry name" value="BRCT_dom"/>
</dbReference>
<comment type="similarity">
    <text evidence="3">Belongs to the DNA polymerase type-X family.</text>
</comment>
<dbReference type="InterPro" id="IPR028207">
    <property type="entry name" value="DNA_pol_B_palm_palm"/>
</dbReference>
<proteinExistence type="inferred from homology"/>
<feature type="region of interest" description="Disordered" evidence="19">
    <location>
        <begin position="281"/>
        <end position="360"/>
    </location>
</feature>
<evidence type="ECO:0000256" key="6">
    <source>
        <dbReference type="ARBA" id="ARBA00022634"/>
    </source>
</evidence>
<dbReference type="InterPro" id="IPR002008">
    <property type="entry name" value="DNA_pol_X_beta-like"/>
</dbReference>
<feature type="domain" description="BRCT" evidence="20">
    <location>
        <begin position="174"/>
        <end position="266"/>
    </location>
</feature>
<dbReference type="GO" id="GO:0016829">
    <property type="term" value="F:lyase activity"/>
    <property type="evidence" value="ECO:0007669"/>
    <property type="project" value="UniProtKB-KW"/>
</dbReference>
<keyword evidence="12" id="KW-0239">DNA-directed DNA polymerase</keyword>
<dbReference type="PRINTS" id="PR00869">
    <property type="entry name" value="DNAPOLX"/>
</dbReference>
<dbReference type="FunFam" id="1.10.150.110:FF:000005">
    <property type="entry name" value="DNA polymerase POL4"/>
    <property type="match status" value="1"/>
</dbReference>
<dbReference type="Gene3D" id="3.40.50.10190">
    <property type="entry name" value="BRCT domain"/>
    <property type="match status" value="1"/>
</dbReference>
<dbReference type="PROSITE" id="PS00522">
    <property type="entry name" value="DNA_POLYMERASE_X"/>
    <property type="match status" value="1"/>
</dbReference>
<keyword evidence="11" id="KW-0227">DNA damage</keyword>
<keyword evidence="13" id="KW-0238">DNA-binding</keyword>
<dbReference type="SUPFAM" id="SSF47802">
    <property type="entry name" value="DNA polymerase beta, N-terminal domain-like"/>
    <property type="match status" value="1"/>
</dbReference>
<dbReference type="InterPro" id="IPR027421">
    <property type="entry name" value="DNA_pol_lamdba_lyase_dom_sf"/>
</dbReference>
<evidence type="ECO:0000256" key="7">
    <source>
        <dbReference type="ARBA" id="ARBA00022679"/>
    </source>
</evidence>
<accession>A0A1Y1Y5B6</accession>
<dbReference type="Pfam" id="PF14716">
    <property type="entry name" value="HHH_8"/>
    <property type="match status" value="1"/>
</dbReference>
<keyword evidence="8" id="KW-0548">Nucleotidyltransferase</keyword>
<dbReference type="InterPro" id="IPR043519">
    <property type="entry name" value="NT_sf"/>
</dbReference>
<feature type="compositionally biased region" description="Low complexity" evidence="19">
    <location>
        <begin position="289"/>
        <end position="304"/>
    </location>
</feature>
<dbReference type="Proteomes" id="UP000193144">
    <property type="component" value="Unassembled WGS sequence"/>
</dbReference>
<dbReference type="Gene3D" id="1.10.150.110">
    <property type="entry name" value="DNA polymerase beta, N-terminal domain-like"/>
    <property type="match status" value="1"/>
</dbReference>
<keyword evidence="10" id="KW-0479">Metal-binding</keyword>
<evidence type="ECO:0000259" key="20">
    <source>
        <dbReference type="PROSITE" id="PS50172"/>
    </source>
</evidence>
<keyword evidence="14" id="KW-0234">DNA repair</keyword>
<dbReference type="FunFam" id="1.10.150.20:FF:000010">
    <property type="entry name" value="DNA polymerase lambda"/>
    <property type="match status" value="1"/>
</dbReference>
<evidence type="ECO:0000256" key="12">
    <source>
        <dbReference type="ARBA" id="ARBA00022932"/>
    </source>
</evidence>
<dbReference type="InterPro" id="IPR022312">
    <property type="entry name" value="DNA_pol_X"/>
</dbReference>
<protein>
    <recommendedName>
        <fullName evidence="5">DNA polymerase lambda</fullName>
        <ecNumber evidence="4">2.7.7.7</ecNumber>
    </recommendedName>
</protein>
<dbReference type="GO" id="GO:0005634">
    <property type="term" value="C:nucleus"/>
    <property type="evidence" value="ECO:0007669"/>
    <property type="project" value="UniProtKB-SubCell"/>
</dbReference>
<feature type="active site" description="Nucleophile; Schiff-base intermediate with DNA; for 5'-dRP lyase activity" evidence="18">
    <location>
        <position position="516"/>
    </location>
</feature>
<feature type="compositionally biased region" description="Pro residues" evidence="19">
    <location>
        <begin position="325"/>
        <end position="334"/>
    </location>
</feature>
<dbReference type="InterPro" id="IPR010996">
    <property type="entry name" value="HHH_MUS81"/>
</dbReference>
<dbReference type="GO" id="GO:0006303">
    <property type="term" value="P:double-strand break repair via nonhomologous end joining"/>
    <property type="evidence" value="ECO:0007669"/>
    <property type="project" value="TreeGrafter"/>
</dbReference>
<evidence type="ECO:0000256" key="1">
    <source>
        <dbReference type="ARBA" id="ARBA00001936"/>
    </source>
</evidence>
<evidence type="ECO:0000256" key="19">
    <source>
        <dbReference type="SAM" id="MobiDB-lite"/>
    </source>
</evidence>
<dbReference type="CDD" id="cd00141">
    <property type="entry name" value="NT_POLXc"/>
    <property type="match status" value="1"/>
</dbReference>
<evidence type="ECO:0000256" key="9">
    <source>
        <dbReference type="ARBA" id="ARBA00022705"/>
    </source>
</evidence>
<dbReference type="PANTHER" id="PTHR11276">
    <property type="entry name" value="DNA POLYMERASE TYPE-X FAMILY MEMBER"/>
    <property type="match status" value="1"/>
</dbReference>
<dbReference type="GO" id="GO:0003677">
    <property type="term" value="F:DNA binding"/>
    <property type="evidence" value="ECO:0007669"/>
    <property type="project" value="UniProtKB-KW"/>
</dbReference>
<feature type="region of interest" description="Disordered" evidence="19">
    <location>
        <begin position="42"/>
        <end position="65"/>
    </location>
</feature>
<dbReference type="AlphaFoldDB" id="A0A1Y1Y5B6"/>
<evidence type="ECO:0000256" key="3">
    <source>
        <dbReference type="ARBA" id="ARBA00008323"/>
    </source>
</evidence>
<dbReference type="Pfam" id="PF14791">
    <property type="entry name" value="DNA_pol_B_thumb"/>
    <property type="match status" value="1"/>
</dbReference>
<dbReference type="EMBL" id="MCFA01000350">
    <property type="protein sequence ID" value="ORX93221.1"/>
    <property type="molecule type" value="Genomic_DNA"/>
</dbReference>
<evidence type="ECO:0000313" key="21">
    <source>
        <dbReference type="EMBL" id="ORX93221.1"/>
    </source>
</evidence>
<dbReference type="FunFam" id="3.30.210.10:FF:000001">
    <property type="entry name" value="DNA polymerase lambda"/>
    <property type="match status" value="1"/>
</dbReference>
<dbReference type="PROSITE" id="PS50172">
    <property type="entry name" value="BRCT"/>
    <property type="match status" value="1"/>
</dbReference>
<dbReference type="GO" id="GO:0006260">
    <property type="term" value="P:DNA replication"/>
    <property type="evidence" value="ECO:0007669"/>
    <property type="project" value="UniProtKB-KW"/>
</dbReference>
<dbReference type="InterPro" id="IPR002054">
    <property type="entry name" value="DNA-dir_DNA_pol_X"/>
</dbReference>
<dbReference type="OrthoDB" id="205514at2759"/>
<sequence length="783" mass="87339">MSEKALEEKKEYFEKQELLDISHDDDEWSPDEVYLNTGRALADSRFLPPPPRRNRGSFLGPAPRERKAEFEAHATKQRATSRGQVQGLVQSATLPEVPVSTSFPSAMARRKPTGSAPGKLGPRKALKHSVSLLDLVAVNQAQDQIPFYKRVGVVPRPLGMAKKSKPIDIVLEPEHKQLLKGKIIYFYPNDDISQARRMRLRKLIQLGAAWVKEWRDDISHVMVEDDNYTYGQLLRRLNKLGLPKSITLVKFEPYIPQCIQFGTLLDTTLGRFLVKGAPRQHGAAAAHNSPSSPSSQVSLQVKLSAKQQAGQDSQRTDAISVKDSFPPPHTPSPPSIHEGRVKDSFPPIHSDPAEEPAIDQDPYNDALSEAIQMTKAISHLPLDEDDSDTSPLPLASSADYDSDSDCGTDVELTKPVLKRQRRSSENIKVGLAKGINQSAFQCMQPNSTNSSQDPNTNARTISILDQMCKYYDQMGDQWRTLAYRRGISTLRKQSQKITTKEEAAALPFIGTRLAEKIEEIVLTDRLRRLDSTREDPTDQTLRLFMGVYGAGLSQANTWIQSGYSTLDDLVAKAKLTDSQKIGIEHYEDFATRIPRAEVQAHGDFVRGAIARIDPGFQVTVMGSYRRGAKDSGDIDLIITKPGAKISLLRTVVFETLVPRLLAAGFLKCTLATSHRTNDGTKWLGASCLPGSRIWRRLDLLLVPESEMGASLIYFTGNDIFNRSLRLLASKKGMRLNQRGLYKDVIRGKSREKLKEGILVEGRSEKKIFEILGVPWRLPTERIC</sequence>
<reference evidence="21 22" key="1">
    <citation type="submission" date="2016-07" db="EMBL/GenBank/DDBJ databases">
        <title>Pervasive Adenine N6-methylation of Active Genes in Fungi.</title>
        <authorList>
            <consortium name="DOE Joint Genome Institute"/>
            <person name="Mondo S.J."/>
            <person name="Dannebaum R.O."/>
            <person name="Kuo R.C."/>
            <person name="Labutti K."/>
            <person name="Haridas S."/>
            <person name="Kuo A."/>
            <person name="Salamov A."/>
            <person name="Ahrendt S.R."/>
            <person name="Lipzen A."/>
            <person name="Sullivan W."/>
            <person name="Andreopoulos W.B."/>
            <person name="Clum A."/>
            <person name="Lindquist E."/>
            <person name="Daum C."/>
            <person name="Ramamoorthy G.K."/>
            <person name="Gryganskyi A."/>
            <person name="Culley D."/>
            <person name="Magnuson J.K."/>
            <person name="James T.Y."/>
            <person name="O'Malley M.A."/>
            <person name="Stajich J.E."/>
            <person name="Spatafora J.W."/>
            <person name="Visel A."/>
            <person name="Grigoriev I.V."/>
        </authorList>
    </citation>
    <scope>NUCLEOTIDE SEQUENCE [LARGE SCALE GENOMIC DNA]</scope>
    <source>
        <strain evidence="21 22">CBS 115471</strain>
    </source>
</reference>
<dbReference type="PRINTS" id="PR00870">
    <property type="entry name" value="DNAPOLXBETA"/>
</dbReference>
<comment type="cofactor">
    <cofactor evidence="1">
        <name>Mn(2+)</name>
        <dbReference type="ChEBI" id="CHEBI:29035"/>
    </cofactor>
</comment>
<feature type="compositionally biased region" description="Polar residues" evidence="19">
    <location>
        <begin position="305"/>
        <end position="317"/>
    </location>
</feature>
<feature type="region of interest" description="Disordered" evidence="19">
    <location>
        <begin position="380"/>
        <end position="409"/>
    </location>
</feature>
<dbReference type="InterPro" id="IPR019843">
    <property type="entry name" value="DNA_pol-X_BS"/>
</dbReference>
<evidence type="ECO:0000256" key="2">
    <source>
        <dbReference type="ARBA" id="ARBA00004123"/>
    </source>
</evidence>
<dbReference type="Gene3D" id="3.30.210.10">
    <property type="entry name" value="DNA polymerase, thumb domain"/>
    <property type="match status" value="1"/>
</dbReference>
<organism evidence="21 22">
    <name type="scientific">Clohesyomyces aquaticus</name>
    <dbReference type="NCBI Taxonomy" id="1231657"/>
    <lineage>
        <taxon>Eukaryota</taxon>
        <taxon>Fungi</taxon>
        <taxon>Dikarya</taxon>
        <taxon>Ascomycota</taxon>
        <taxon>Pezizomycotina</taxon>
        <taxon>Dothideomycetes</taxon>
        <taxon>Pleosporomycetidae</taxon>
        <taxon>Pleosporales</taxon>
        <taxon>Lindgomycetaceae</taxon>
        <taxon>Clohesyomyces</taxon>
    </lineage>
</organism>
<evidence type="ECO:0000256" key="13">
    <source>
        <dbReference type="ARBA" id="ARBA00023125"/>
    </source>
</evidence>
<evidence type="ECO:0000256" key="17">
    <source>
        <dbReference type="ARBA" id="ARBA00049244"/>
    </source>
</evidence>
<evidence type="ECO:0000256" key="18">
    <source>
        <dbReference type="PIRSR" id="PIRSR622312-50"/>
    </source>
</evidence>
<dbReference type="STRING" id="1231657.A0A1Y1Y5B6"/>
<dbReference type="InterPro" id="IPR037160">
    <property type="entry name" value="DNA_Pol_thumb_sf"/>
</dbReference>
<dbReference type="SUPFAM" id="SSF81585">
    <property type="entry name" value="PsbU/PolX domain-like"/>
    <property type="match status" value="1"/>
</dbReference>
<evidence type="ECO:0000256" key="15">
    <source>
        <dbReference type="ARBA" id="ARBA00023239"/>
    </source>
</evidence>
<dbReference type="Pfam" id="PF10391">
    <property type="entry name" value="DNA_pol_lambd_f"/>
    <property type="match status" value="1"/>
</dbReference>
<dbReference type="SMART" id="SM00483">
    <property type="entry name" value="POLXc"/>
    <property type="match status" value="1"/>
</dbReference>
<keyword evidence="22" id="KW-1185">Reference proteome</keyword>
<dbReference type="Gene3D" id="1.10.150.20">
    <property type="entry name" value="5' to 3' exonuclease, C-terminal subdomain"/>
    <property type="match status" value="1"/>
</dbReference>
<keyword evidence="6" id="KW-0237">DNA synthesis</keyword>
<dbReference type="GO" id="GO:0003887">
    <property type="term" value="F:DNA-directed DNA polymerase activity"/>
    <property type="evidence" value="ECO:0007669"/>
    <property type="project" value="UniProtKB-KW"/>
</dbReference>
<evidence type="ECO:0000313" key="22">
    <source>
        <dbReference type="Proteomes" id="UP000193144"/>
    </source>
</evidence>
<gene>
    <name evidence="21" type="ORF">BCR34DRAFT_242781</name>
</gene>
<dbReference type="Gene3D" id="3.30.460.10">
    <property type="entry name" value="Beta Polymerase, domain 2"/>
    <property type="match status" value="1"/>
</dbReference>
<dbReference type="Pfam" id="PF14792">
    <property type="entry name" value="DNA_pol_B_palm"/>
    <property type="match status" value="1"/>
</dbReference>
<evidence type="ECO:0000256" key="16">
    <source>
        <dbReference type="ARBA" id="ARBA00023242"/>
    </source>
</evidence>
<keyword evidence="16" id="KW-0539">Nucleus</keyword>
<evidence type="ECO:0000256" key="5">
    <source>
        <dbReference type="ARBA" id="ARBA00016513"/>
    </source>
</evidence>
<comment type="catalytic activity">
    <reaction evidence="17">
        <text>DNA(n) + a 2'-deoxyribonucleoside 5'-triphosphate = DNA(n+1) + diphosphate</text>
        <dbReference type="Rhea" id="RHEA:22508"/>
        <dbReference type="Rhea" id="RHEA-COMP:17339"/>
        <dbReference type="Rhea" id="RHEA-COMP:17340"/>
        <dbReference type="ChEBI" id="CHEBI:33019"/>
        <dbReference type="ChEBI" id="CHEBI:61560"/>
        <dbReference type="ChEBI" id="CHEBI:173112"/>
        <dbReference type="EC" id="2.7.7.7"/>
    </reaction>
</comment>
<dbReference type="InterPro" id="IPR036420">
    <property type="entry name" value="BRCT_dom_sf"/>
</dbReference>
<evidence type="ECO:0000256" key="10">
    <source>
        <dbReference type="ARBA" id="ARBA00022723"/>
    </source>
</evidence>
<dbReference type="GO" id="GO:0046872">
    <property type="term" value="F:metal ion binding"/>
    <property type="evidence" value="ECO:0007669"/>
    <property type="project" value="UniProtKB-KW"/>
</dbReference>
<comment type="caution">
    <text evidence="21">The sequence shown here is derived from an EMBL/GenBank/DDBJ whole genome shotgun (WGS) entry which is preliminary data.</text>
</comment>
<dbReference type="EC" id="2.7.7.7" evidence="4"/>
<keyword evidence="7" id="KW-0808">Transferase</keyword>
<keyword evidence="9" id="KW-0235">DNA replication</keyword>
<name>A0A1Y1Y5B6_9PLEO</name>
<comment type="subcellular location">
    <subcellularLocation>
        <location evidence="2">Nucleus</location>
    </subcellularLocation>
</comment>
<evidence type="ECO:0000256" key="8">
    <source>
        <dbReference type="ARBA" id="ARBA00022695"/>
    </source>
</evidence>